<proteinExistence type="predicted"/>
<evidence type="ECO:0000313" key="2">
    <source>
        <dbReference type="Proteomes" id="UP000708148"/>
    </source>
</evidence>
<dbReference type="Proteomes" id="UP000708148">
    <property type="component" value="Unassembled WGS sequence"/>
</dbReference>
<organism evidence="1 2">
    <name type="scientific">Ostreobium quekettii</name>
    <dbReference type="NCBI Taxonomy" id="121088"/>
    <lineage>
        <taxon>Eukaryota</taxon>
        <taxon>Viridiplantae</taxon>
        <taxon>Chlorophyta</taxon>
        <taxon>core chlorophytes</taxon>
        <taxon>Ulvophyceae</taxon>
        <taxon>TCBD clade</taxon>
        <taxon>Bryopsidales</taxon>
        <taxon>Ostreobineae</taxon>
        <taxon>Ostreobiaceae</taxon>
        <taxon>Ostreobium</taxon>
    </lineage>
</organism>
<comment type="caution">
    <text evidence="1">The sequence shown here is derived from an EMBL/GenBank/DDBJ whole genome shotgun (WGS) entry which is preliminary data.</text>
</comment>
<name>A0A8S1JEU8_9CHLO</name>
<sequence length="102" mass="10442">MPMSAHVTVPRGGVGGGGAIAAGCRMLTEGIQQCVCVAFFGGHTHRMSAMLETATTVASQGNSGRLSVVAEELASVDGHRLGNENAAVRECLMCKNIPSEAL</sequence>
<accession>A0A8S1JEU8</accession>
<protein>
    <submittedName>
        <fullName evidence="1">Uncharacterized protein</fullName>
    </submittedName>
</protein>
<gene>
    <name evidence="1" type="ORF">OSTQU699_LOCUS10216</name>
</gene>
<evidence type="ECO:0000313" key="1">
    <source>
        <dbReference type="EMBL" id="CAD7704861.1"/>
    </source>
</evidence>
<dbReference type="EMBL" id="CAJHUC010002965">
    <property type="protein sequence ID" value="CAD7704861.1"/>
    <property type="molecule type" value="Genomic_DNA"/>
</dbReference>
<keyword evidence="2" id="KW-1185">Reference proteome</keyword>
<reference evidence="1" key="1">
    <citation type="submission" date="2020-12" db="EMBL/GenBank/DDBJ databases">
        <authorList>
            <person name="Iha C."/>
        </authorList>
    </citation>
    <scope>NUCLEOTIDE SEQUENCE</scope>
</reference>
<dbReference type="AlphaFoldDB" id="A0A8S1JEU8"/>